<dbReference type="GO" id="GO:0000077">
    <property type="term" value="P:DNA damage checkpoint signaling"/>
    <property type="evidence" value="ECO:0007669"/>
    <property type="project" value="TreeGrafter"/>
</dbReference>
<comment type="similarity">
    <text evidence="2">Belongs to the rad17/RAD24 family.</text>
</comment>
<feature type="compositionally biased region" description="Low complexity" evidence="8">
    <location>
        <begin position="140"/>
        <end position="159"/>
    </location>
</feature>
<feature type="compositionally biased region" description="Polar residues" evidence="8">
    <location>
        <begin position="800"/>
        <end position="819"/>
    </location>
</feature>
<protein>
    <submittedName>
        <fullName evidence="9">Cell cycle checkpoint protein rad17</fullName>
    </submittedName>
</protein>
<evidence type="ECO:0000256" key="5">
    <source>
        <dbReference type="ARBA" id="ARBA00022840"/>
    </source>
</evidence>
<dbReference type="GO" id="GO:0006281">
    <property type="term" value="P:DNA repair"/>
    <property type="evidence" value="ECO:0007669"/>
    <property type="project" value="InterPro"/>
</dbReference>
<evidence type="ECO:0000256" key="2">
    <source>
        <dbReference type="ARBA" id="ARBA00006168"/>
    </source>
</evidence>
<feature type="region of interest" description="Disordered" evidence="8">
    <location>
        <begin position="1"/>
        <end position="175"/>
    </location>
</feature>
<gene>
    <name evidence="9" type="primary">RAD17</name>
    <name evidence="9" type="ORF">EC957_001990</name>
</gene>
<evidence type="ECO:0000256" key="4">
    <source>
        <dbReference type="ARBA" id="ARBA00022763"/>
    </source>
</evidence>
<dbReference type="PANTHER" id="PTHR12172:SF0">
    <property type="entry name" value="CELL CYCLE CHECKPOINT PROTEIN RAD17"/>
    <property type="match status" value="1"/>
</dbReference>
<dbReference type="GO" id="GO:0003689">
    <property type="term" value="F:DNA clamp loader activity"/>
    <property type="evidence" value="ECO:0007669"/>
    <property type="project" value="TreeGrafter"/>
</dbReference>
<feature type="compositionally biased region" description="Low complexity" evidence="8">
    <location>
        <begin position="98"/>
        <end position="129"/>
    </location>
</feature>
<evidence type="ECO:0000256" key="7">
    <source>
        <dbReference type="ARBA" id="ARBA00023306"/>
    </source>
</evidence>
<keyword evidence="6" id="KW-0539">Nucleus</keyword>
<keyword evidence="3" id="KW-0547">Nucleotide-binding</keyword>
<keyword evidence="5" id="KW-0067">ATP-binding</keyword>
<dbReference type="Gene3D" id="3.40.50.300">
    <property type="entry name" value="P-loop containing nucleotide triphosphate hydrolases"/>
    <property type="match status" value="1"/>
</dbReference>
<dbReference type="Pfam" id="PF03215">
    <property type="entry name" value="Rad17"/>
    <property type="match status" value="1"/>
</dbReference>
<dbReference type="InterPro" id="IPR004582">
    <property type="entry name" value="Checkpoint_prot_Rad17_Rad24"/>
</dbReference>
<evidence type="ECO:0000313" key="9">
    <source>
        <dbReference type="EMBL" id="KAF9542413.1"/>
    </source>
</evidence>
<dbReference type="EMBL" id="JAAAXW010000139">
    <property type="protein sequence ID" value="KAF9542413.1"/>
    <property type="molecule type" value="Genomic_DNA"/>
</dbReference>
<dbReference type="GO" id="GO:0003682">
    <property type="term" value="F:chromatin binding"/>
    <property type="evidence" value="ECO:0007669"/>
    <property type="project" value="TreeGrafter"/>
</dbReference>
<feature type="region of interest" description="Disordered" evidence="8">
    <location>
        <begin position="306"/>
        <end position="353"/>
    </location>
</feature>
<organism evidence="9 10">
    <name type="scientific">Mortierella hygrophila</name>
    <dbReference type="NCBI Taxonomy" id="979708"/>
    <lineage>
        <taxon>Eukaryota</taxon>
        <taxon>Fungi</taxon>
        <taxon>Fungi incertae sedis</taxon>
        <taxon>Mucoromycota</taxon>
        <taxon>Mortierellomycotina</taxon>
        <taxon>Mortierellomycetes</taxon>
        <taxon>Mortierellales</taxon>
        <taxon>Mortierellaceae</taxon>
        <taxon>Mortierella</taxon>
    </lineage>
</organism>
<dbReference type="GO" id="GO:0033314">
    <property type="term" value="P:mitotic DNA replication checkpoint signaling"/>
    <property type="evidence" value="ECO:0007669"/>
    <property type="project" value="TreeGrafter"/>
</dbReference>
<keyword evidence="4" id="KW-0227">DNA damage</keyword>
<name>A0A9P6K206_9FUNG</name>
<evidence type="ECO:0000256" key="8">
    <source>
        <dbReference type="SAM" id="MobiDB-lite"/>
    </source>
</evidence>
<sequence length="857" mass="92834">MPPKRTTQKSTAAPVARRAPTREAKTRSAATTASLYKDSDAYAEGDFLSDISDPASDIESDTLDGAAESEEETFIKTRGGRAKKTVTTGGNNSNKRGAAATAASKKAKPPKNTSSPAGSTTSTSTSTTGSKRKASELKFSPLGMSPSSSQSSPSVRYSPNTPISSPLTGGSDPVEDQWAEKYAPRSIQEVVIHKNKINDVREWLRIYTNPHDARRDPSGGAILVLTGPAGSGKTAVLRNLAQEMDLHIVEWINSINANNIIQRPVMPGQEKEAWRPASIDEGTGFSEYAPVMRSFQEFFSRAHRFSPLQLSNGKPRQTQTQNAPGSLNSSSPAPSSSATGRMEAPRTGPGTKNIILIEDLPPVSASSSRKIFQDTIHNFANSRASSSSVLVIIVSDVFSKLSTELQFSSTRESSDPALTMRTLLPPSVLGKLDSGGKNDNARIRQIKFNPIAPTFVKKALKSLIGQEFRGRSAFAPDSAEIDQLIEIHDGDIRAVINALQFMCYLPSKRRQQFRKAARQVEEDREGLSTLEERSLQGQDSSLGIFHAVAKVMFNKRDWGGPLEEFDCDIVKVPSNAWHKRRPPLSFNPEKDLIEKLPVEPDLYTLMLHQNYTKHMNTIDECATAMEYLCVADRLQSHPSFGNAGYTQTVQMQPYMTSVAVRGMLLAPTSAGPASANAFGGPKKHFWPELFAVNRTARANDEMFSEVAYDLAGREAVGLATGSVTGPGFIPKAVIRQELVPMLHKCLLMDPYRPVFQQLLRGGSKAFVRHGAGAYGTKAGIVKKEFGEGDEGFVEELYAGTESTPSSTGVTYETGDNQGSGARPGSGFSAGFGKAKLTGQQQRVDPSVVDDDPIEFSD</sequence>
<dbReference type="AlphaFoldDB" id="A0A9P6K206"/>
<dbReference type="GO" id="GO:0005524">
    <property type="term" value="F:ATP binding"/>
    <property type="evidence" value="ECO:0007669"/>
    <property type="project" value="UniProtKB-KW"/>
</dbReference>
<keyword evidence="7" id="KW-0131">Cell cycle</keyword>
<feature type="compositionally biased region" description="Polar residues" evidence="8">
    <location>
        <begin position="308"/>
        <end position="322"/>
    </location>
</feature>
<evidence type="ECO:0000256" key="6">
    <source>
        <dbReference type="ARBA" id="ARBA00023242"/>
    </source>
</evidence>
<dbReference type="PANTHER" id="PTHR12172">
    <property type="entry name" value="CELL CYCLE CHECKPOINT PROTEIN RAD17"/>
    <property type="match status" value="1"/>
</dbReference>
<feature type="compositionally biased region" description="Acidic residues" evidence="8">
    <location>
        <begin position="847"/>
        <end position="857"/>
    </location>
</feature>
<feature type="compositionally biased region" description="Polar residues" evidence="8">
    <location>
        <begin position="85"/>
        <end position="95"/>
    </location>
</feature>
<accession>A0A9P6K206</accession>
<evidence type="ECO:0000256" key="3">
    <source>
        <dbReference type="ARBA" id="ARBA00022741"/>
    </source>
</evidence>
<evidence type="ECO:0000313" key="10">
    <source>
        <dbReference type="Proteomes" id="UP000723463"/>
    </source>
</evidence>
<comment type="caution">
    <text evidence="9">The sequence shown here is derived from an EMBL/GenBank/DDBJ whole genome shotgun (WGS) entry which is preliminary data.</text>
</comment>
<feature type="compositionally biased region" description="Low complexity" evidence="8">
    <location>
        <begin position="323"/>
        <end position="338"/>
    </location>
</feature>
<dbReference type="Proteomes" id="UP000723463">
    <property type="component" value="Unassembled WGS sequence"/>
</dbReference>
<proteinExistence type="inferred from homology"/>
<dbReference type="SUPFAM" id="SSF52540">
    <property type="entry name" value="P-loop containing nucleoside triphosphate hydrolases"/>
    <property type="match status" value="1"/>
</dbReference>
<dbReference type="GO" id="GO:0005634">
    <property type="term" value="C:nucleus"/>
    <property type="evidence" value="ECO:0007669"/>
    <property type="project" value="UniProtKB-SubCell"/>
</dbReference>
<comment type="subcellular location">
    <subcellularLocation>
        <location evidence="1">Nucleus</location>
    </subcellularLocation>
</comment>
<keyword evidence="10" id="KW-1185">Reference proteome</keyword>
<reference evidence="9" key="1">
    <citation type="journal article" date="2020" name="Fungal Divers.">
        <title>Resolving the Mortierellaceae phylogeny through synthesis of multi-gene phylogenetics and phylogenomics.</title>
        <authorList>
            <person name="Vandepol N."/>
            <person name="Liber J."/>
            <person name="Desiro A."/>
            <person name="Na H."/>
            <person name="Kennedy M."/>
            <person name="Barry K."/>
            <person name="Grigoriev I.V."/>
            <person name="Miller A.N."/>
            <person name="O'Donnell K."/>
            <person name="Stajich J.E."/>
            <person name="Bonito G."/>
        </authorList>
    </citation>
    <scope>NUCLEOTIDE SEQUENCE</scope>
    <source>
        <strain evidence="9">NRRL 2591</strain>
    </source>
</reference>
<dbReference type="InterPro" id="IPR027417">
    <property type="entry name" value="P-loop_NTPase"/>
</dbReference>
<feature type="compositionally biased region" description="Acidic residues" evidence="8">
    <location>
        <begin position="56"/>
        <end position="72"/>
    </location>
</feature>
<feature type="region of interest" description="Disordered" evidence="8">
    <location>
        <begin position="799"/>
        <end position="857"/>
    </location>
</feature>
<evidence type="ECO:0000256" key="1">
    <source>
        <dbReference type="ARBA" id="ARBA00004123"/>
    </source>
</evidence>